<comment type="caution">
    <text evidence="1">The sequence shown here is derived from an EMBL/GenBank/DDBJ whole genome shotgun (WGS) entry which is preliminary data.</text>
</comment>
<sequence>MSCAANNGFNVFIGDPPPWFPAKTYCLQIRSLQIRFPSHSFNEGCVNVAFYGHKGTATWTLDISETSELPGNTRGCRLAAVLPVRGDLQRGDGRFAVAAVPAAV</sequence>
<evidence type="ECO:0000313" key="2">
    <source>
        <dbReference type="Proteomes" id="UP000192578"/>
    </source>
</evidence>
<dbReference type="AlphaFoldDB" id="A0A1W0WUU8"/>
<gene>
    <name evidence="1" type="ORF">BV898_07029</name>
</gene>
<organism evidence="1 2">
    <name type="scientific">Hypsibius exemplaris</name>
    <name type="common">Freshwater tardigrade</name>
    <dbReference type="NCBI Taxonomy" id="2072580"/>
    <lineage>
        <taxon>Eukaryota</taxon>
        <taxon>Metazoa</taxon>
        <taxon>Ecdysozoa</taxon>
        <taxon>Tardigrada</taxon>
        <taxon>Eutardigrada</taxon>
        <taxon>Parachela</taxon>
        <taxon>Hypsibioidea</taxon>
        <taxon>Hypsibiidae</taxon>
        <taxon>Hypsibius</taxon>
    </lineage>
</organism>
<proteinExistence type="predicted"/>
<keyword evidence="2" id="KW-1185">Reference proteome</keyword>
<reference evidence="2" key="1">
    <citation type="submission" date="2017-01" db="EMBL/GenBank/DDBJ databases">
        <title>Comparative genomics of anhydrobiosis in the tardigrade Hypsibius dujardini.</title>
        <authorList>
            <person name="Yoshida Y."/>
            <person name="Koutsovoulos G."/>
            <person name="Laetsch D."/>
            <person name="Stevens L."/>
            <person name="Kumar S."/>
            <person name="Horikawa D."/>
            <person name="Ishino K."/>
            <person name="Komine S."/>
            <person name="Tomita M."/>
            <person name="Blaxter M."/>
            <person name="Arakawa K."/>
        </authorList>
    </citation>
    <scope>NUCLEOTIDE SEQUENCE [LARGE SCALE GENOMIC DNA]</scope>
    <source>
        <strain evidence="2">Z151</strain>
    </source>
</reference>
<protein>
    <submittedName>
        <fullName evidence="1">Uncharacterized protein</fullName>
    </submittedName>
</protein>
<name>A0A1W0WUU8_HYPEX</name>
<dbReference type="EMBL" id="MTYJ01000044">
    <property type="protein sequence ID" value="OQV18974.1"/>
    <property type="molecule type" value="Genomic_DNA"/>
</dbReference>
<accession>A0A1W0WUU8</accession>
<dbReference type="Proteomes" id="UP000192578">
    <property type="component" value="Unassembled WGS sequence"/>
</dbReference>
<evidence type="ECO:0000313" key="1">
    <source>
        <dbReference type="EMBL" id="OQV18974.1"/>
    </source>
</evidence>